<feature type="coiled-coil region" evidence="2">
    <location>
        <begin position="107"/>
        <end position="172"/>
    </location>
</feature>
<evidence type="ECO:0000256" key="3">
    <source>
        <dbReference type="SAM" id="Phobius"/>
    </source>
</evidence>
<dbReference type="STRING" id="617002.SAMN05660653_02676"/>
<evidence type="ECO:0000256" key="1">
    <source>
        <dbReference type="ARBA" id="ARBA00009477"/>
    </source>
</evidence>
<keyword evidence="3" id="KW-0812">Transmembrane</keyword>
<dbReference type="Pfam" id="PF25954">
    <property type="entry name" value="Beta-barrel_RND_2"/>
    <property type="match status" value="1"/>
</dbReference>
<feature type="transmembrane region" description="Helical" evidence="3">
    <location>
        <begin position="12"/>
        <end position="31"/>
    </location>
</feature>
<evidence type="ECO:0000256" key="2">
    <source>
        <dbReference type="SAM" id="Coils"/>
    </source>
</evidence>
<evidence type="ECO:0000313" key="7">
    <source>
        <dbReference type="Proteomes" id="UP000198771"/>
    </source>
</evidence>
<comment type="similarity">
    <text evidence="1">Belongs to the membrane fusion protein (MFP) (TC 8.A.1) family.</text>
</comment>
<dbReference type="EMBL" id="FMXO01000016">
    <property type="protein sequence ID" value="SDB53788.1"/>
    <property type="molecule type" value="Genomic_DNA"/>
</dbReference>
<keyword evidence="3" id="KW-0472">Membrane</keyword>
<organism evidence="6 7">
    <name type="scientific">Desulfonatronum thiosulfatophilum</name>
    <dbReference type="NCBI Taxonomy" id="617002"/>
    <lineage>
        <taxon>Bacteria</taxon>
        <taxon>Pseudomonadati</taxon>
        <taxon>Thermodesulfobacteriota</taxon>
        <taxon>Desulfovibrionia</taxon>
        <taxon>Desulfovibrionales</taxon>
        <taxon>Desulfonatronaceae</taxon>
        <taxon>Desulfonatronum</taxon>
    </lineage>
</organism>
<gene>
    <name evidence="6" type="ORF">SAMN05660653_02676</name>
</gene>
<dbReference type="GO" id="GO:0015562">
    <property type="term" value="F:efflux transmembrane transporter activity"/>
    <property type="evidence" value="ECO:0007669"/>
    <property type="project" value="TreeGrafter"/>
</dbReference>
<dbReference type="Gene3D" id="2.40.50.100">
    <property type="match status" value="1"/>
</dbReference>
<reference evidence="6 7" key="1">
    <citation type="submission" date="2016-10" db="EMBL/GenBank/DDBJ databases">
        <authorList>
            <person name="de Groot N.N."/>
        </authorList>
    </citation>
    <scope>NUCLEOTIDE SEQUENCE [LARGE SCALE GENOMIC DNA]</scope>
    <source>
        <strain evidence="6 7">ASO4-2</strain>
    </source>
</reference>
<proteinExistence type="inferred from homology"/>
<dbReference type="Gene3D" id="2.40.30.170">
    <property type="match status" value="1"/>
</dbReference>
<evidence type="ECO:0000313" key="6">
    <source>
        <dbReference type="EMBL" id="SDB53788.1"/>
    </source>
</evidence>
<feature type="domain" description="Multidrug resistance protein MdtA-like barrel-sandwich hybrid" evidence="4">
    <location>
        <begin position="74"/>
        <end position="200"/>
    </location>
</feature>
<dbReference type="OrthoDB" id="9784484at2"/>
<dbReference type="PANTHER" id="PTHR30469">
    <property type="entry name" value="MULTIDRUG RESISTANCE PROTEIN MDTA"/>
    <property type="match status" value="1"/>
</dbReference>
<sequence length="371" mass="40699">MMSKVLGGPKTWVIIGILALVIIWIASGVLLRDDETKEEVRPAERRTIVAVRQMQAQPVERLLVLHGDLQPEQVVMVRAETGGRIENWHVQLGAAVEAGDLLAQLELSERRAQLRQAQARLNVTERQLQATRQLVEDGFEAEIQLETAMAEMEAAQADLTAIEEEISRTRIEAPIAGSVDQRIAERGDFVSTGDEVARIVNNHPLRAMVQVPQHSIGRVRVGLPARVNVLRHGMVEGEVTFVSTLADPATRTFRIEVEVPNPGRDLPAGTSAEVEIPTEEVLAHQVSPAVIGLDDDGRIGVMTVDAEDRVQFHVIEVVRAGREGVWVTGLPDRARIITVGQGFVRAGEEVIARSEEAHLMHEDAPVESVAQ</sequence>
<evidence type="ECO:0000259" key="4">
    <source>
        <dbReference type="Pfam" id="PF25917"/>
    </source>
</evidence>
<dbReference type="InterPro" id="IPR058625">
    <property type="entry name" value="MdtA-like_BSH"/>
</dbReference>
<name>A0A1G6E8U7_9BACT</name>
<dbReference type="Proteomes" id="UP000198771">
    <property type="component" value="Unassembled WGS sequence"/>
</dbReference>
<dbReference type="PANTHER" id="PTHR30469:SF29">
    <property type="entry name" value="BLR2860 PROTEIN"/>
    <property type="match status" value="1"/>
</dbReference>
<keyword evidence="2" id="KW-0175">Coiled coil</keyword>
<dbReference type="Gene3D" id="1.10.287.470">
    <property type="entry name" value="Helix hairpin bin"/>
    <property type="match status" value="1"/>
</dbReference>
<dbReference type="InterPro" id="IPR058792">
    <property type="entry name" value="Beta-barrel_RND_2"/>
</dbReference>
<keyword evidence="3" id="KW-1133">Transmembrane helix</keyword>
<feature type="domain" description="CusB-like beta-barrel" evidence="5">
    <location>
        <begin position="209"/>
        <end position="278"/>
    </location>
</feature>
<keyword evidence="7" id="KW-1185">Reference proteome</keyword>
<dbReference type="AlphaFoldDB" id="A0A1G6E8U7"/>
<dbReference type="InterPro" id="IPR006143">
    <property type="entry name" value="RND_pump_MFP"/>
</dbReference>
<dbReference type="GO" id="GO:1990281">
    <property type="term" value="C:efflux pump complex"/>
    <property type="evidence" value="ECO:0007669"/>
    <property type="project" value="TreeGrafter"/>
</dbReference>
<dbReference type="Pfam" id="PF25917">
    <property type="entry name" value="BSH_RND"/>
    <property type="match status" value="1"/>
</dbReference>
<dbReference type="SUPFAM" id="SSF111369">
    <property type="entry name" value="HlyD-like secretion proteins"/>
    <property type="match status" value="1"/>
</dbReference>
<evidence type="ECO:0000259" key="5">
    <source>
        <dbReference type="Pfam" id="PF25954"/>
    </source>
</evidence>
<protein>
    <submittedName>
        <fullName evidence="6">Membrane fusion protein, multidrug efflux system</fullName>
    </submittedName>
</protein>
<accession>A0A1G6E8U7</accession>
<dbReference type="NCBIfam" id="TIGR01730">
    <property type="entry name" value="RND_mfp"/>
    <property type="match status" value="1"/>
</dbReference>
<dbReference type="RefSeq" id="WP_092122789.1">
    <property type="nucleotide sequence ID" value="NZ_FMXO01000016.1"/>
</dbReference>